<keyword evidence="4 7" id="KW-0472">Membrane</keyword>
<evidence type="ECO:0000256" key="3">
    <source>
        <dbReference type="ARBA" id="ARBA00022989"/>
    </source>
</evidence>
<dbReference type="InParanoid" id="W2RK02"/>
<evidence type="ECO:0000313" key="8">
    <source>
        <dbReference type="EMBL" id="ETN36801.1"/>
    </source>
</evidence>
<feature type="transmembrane region" description="Helical" evidence="7">
    <location>
        <begin position="192"/>
        <end position="213"/>
    </location>
</feature>
<feature type="transmembrane region" description="Helical" evidence="7">
    <location>
        <begin position="26"/>
        <end position="45"/>
    </location>
</feature>
<dbReference type="eggNOG" id="ENOG502QUGF">
    <property type="taxonomic scope" value="Eukaryota"/>
</dbReference>
<dbReference type="RefSeq" id="XP_008721619.1">
    <property type="nucleotide sequence ID" value="XM_008723397.1"/>
</dbReference>
<dbReference type="GO" id="GO:0015513">
    <property type="term" value="F:high-affinity secondary active nitrite transmembrane transporter activity"/>
    <property type="evidence" value="ECO:0007669"/>
    <property type="project" value="TreeGrafter"/>
</dbReference>
<dbReference type="InterPro" id="IPR024002">
    <property type="entry name" value="For/NO2_transpt_CS"/>
</dbReference>
<dbReference type="GO" id="GO:0005886">
    <property type="term" value="C:plasma membrane"/>
    <property type="evidence" value="ECO:0007669"/>
    <property type="project" value="TreeGrafter"/>
</dbReference>
<dbReference type="InterPro" id="IPR000292">
    <property type="entry name" value="For/NO2_transpt"/>
</dbReference>
<evidence type="ECO:0000313" key="9">
    <source>
        <dbReference type="Proteomes" id="UP000030752"/>
    </source>
</evidence>
<keyword evidence="3 7" id="KW-1133">Transmembrane helix</keyword>
<dbReference type="PANTHER" id="PTHR30520:SF6">
    <property type="entry name" value="FORMATE_NITRATE FAMILY TRANSPORTER (EUROFUNG)"/>
    <property type="match status" value="1"/>
</dbReference>
<name>W2RK02_CYPE1</name>
<evidence type="ECO:0000256" key="6">
    <source>
        <dbReference type="SAM" id="MobiDB-lite"/>
    </source>
</evidence>
<evidence type="ECO:0000256" key="2">
    <source>
        <dbReference type="ARBA" id="ARBA00022692"/>
    </source>
</evidence>
<feature type="transmembrane region" description="Helical" evidence="7">
    <location>
        <begin position="65"/>
        <end position="86"/>
    </location>
</feature>
<dbReference type="Proteomes" id="UP000030752">
    <property type="component" value="Unassembled WGS sequence"/>
</dbReference>
<dbReference type="Gene3D" id="1.20.1080.10">
    <property type="entry name" value="Glycerol uptake facilitator protein"/>
    <property type="match status" value="1"/>
</dbReference>
<dbReference type="InterPro" id="IPR023271">
    <property type="entry name" value="Aquaporin-like"/>
</dbReference>
<dbReference type="Pfam" id="PF01226">
    <property type="entry name" value="Form_Nir_trans"/>
    <property type="match status" value="1"/>
</dbReference>
<dbReference type="GeneID" id="19976418"/>
<dbReference type="GO" id="GO:0015707">
    <property type="term" value="P:nitrite transport"/>
    <property type="evidence" value="ECO:0007669"/>
    <property type="project" value="TreeGrafter"/>
</dbReference>
<accession>W2RK02</accession>
<comment type="similarity">
    <text evidence="5">Belongs to the FNT transporter (TC 1.A.16) family.</text>
</comment>
<evidence type="ECO:0000256" key="1">
    <source>
        <dbReference type="ARBA" id="ARBA00004141"/>
    </source>
</evidence>
<dbReference type="VEuPathDB" id="FungiDB:HMPREF1541_09079"/>
<sequence>MLSGLLLEDAILYNATKKVNNAPDKVFFSGMLAGFWVGIGGLAAVSAAGGIPESVRHDWLSLPKFLMGAFFAFALHFIALFGGDLFTGNTMVLAVGWYNKVVPLRRILVNWLLVYLGNWAGCLLTAYFFGYLTDLFDYPQYRSYLNEVVVAKLEHPNWGQIFLRAIPANTMVCMAVVLGLSARDAAGKILALWFPVVMFVLCSFEHCVANMFFTSLGLMYGAHSTIGRQWYNQSAAVLGNIIGGAIFIGLMEHLLNHWRSPIFRSHHPHSGTLVGHDVESTRRARDFIVGLASHNHSKPAVHVNAQEAPDSRDISQEVSDAEGQPEAREERANAAQRDGAAAAKPKRGSPLWRIISRRAEDEKDAADNV</sequence>
<feature type="transmembrane region" description="Helical" evidence="7">
    <location>
        <begin position="233"/>
        <end position="255"/>
    </location>
</feature>
<proteinExistence type="inferred from homology"/>
<dbReference type="PANTHER" id="PTHR30520">
    <property type="entry name" value="FORMATE TRANSPORTER-RELATED"/>
    <property type="match status" value="1"/>
</dbReference>
<feature type="compositionally biased region" description="Low complexity" evidence="6">
    <location>
        <begin position="333"/>
        <end position="343"/>
    </location>
</feature>
<evidence type="ECO:0008006" key="10">
    <source>
        <dbReference type="Google" id="ProtNLM"/>
    </source>
</evidence>
<dbReference type="PROSITE" id="PS01005">
    <property type="entry name" value="FORMATE_NITRITE_TP_1"/>
    <property type="match status" value="1"/>
</dbReference>
<comment type="subcellular location">
    <subcellularLocation>
        <location evidence="1">Membrane</location>
        <topology evidence="1">Multi-pass membrane protein</topology>
    </subcellularLocation>
</comment>
<dbReference type="OrthoDB" id="4829at2759"/>
<reference evidence="8 9" key="1">
    <citation type="submission" date="2013-03" db="EMBL/GenBank/DDBJ databases">
        <title>The Genome Sequence of Phialophora europaea CBS 101466.</title>
        <authorList>
            <consortium name="The Broad Institute Genomics Platform"/>
            <person name="Cuomo C."/>
            <person name="de Hoog S."/>
            <person name="Gorbushina A."/>
            <person name="Walker B."/>
            <person name="Young S.K."/>
            <person name="Zeng Q."/>
            <person name="Gargeya S."/>
            <person name="Fitzgerald M."/>
            <person name="Haas B."/>
            <person name="Abouelleil A."/>
            <person name="Allen A.W."/>
            <person name="Alvarado L."/>
            <person name="Arachchi H.M."/>
            <person name="Berlin A.M."/>
            <person name="Chapman S.B."/>
            <person name="Gainer-Dewar J."/>
            <person name="Goldberg J."/>
            <person name="Griggs A."/>
            <person name="Gujja S."/>
            <person name="Hansen M."/>
            <person name="Howarth C."/>
            <person name="Imamovic A."/>
            <person name="Ireland A."/>
            <person name="Larimer J."/>
            <person name="McCowan C."/>
            <person name="Murphy C."/>
            <person name="Pearson M."/>
            <person name="Poon T.W."/>
            <person name="Priest M."/>
            <person name="Roberts A."/>
            <person name="Saif S."/>
            <person name="Shea T."/>
            <person name="Sisk P."/>
            <person name="Sykes S."/>
            <person name="Wortman J."/>
            <person name="Nusbaum C."/>
            <person name="Birren B."/>
        </authorList>
    </citation>
    <scope>NUCLEOTIDE SEQUENCE [LARGE SCALE GENOMIC DNA]</scope>
    <source>
        <strain evidence="8 9">CBS 101466</strain>
    </source>
</reference>
<keyword evidence="2 7" id="KW-0812">Transmembrane</keyword>
<feature type="transmembrane region" description="Helical" evidence="7">
    <location>
        <begin position="107"/>
        <end position="129"/>
    </location>
</feature>
<feature type="transmembrane region" description="Helical" evidence="7">
    <location>
        <begin position="161"/>
        <end position="180"/>
    </location>
</feature>
<protein>
    <recommendedName>
        <fullName evidence="10">Formate/nitrite transporter</fullName>
    </recommendedName>
</protein>
<dbReference type="AlphaFoldDB" id="W2RK02"/>
<keyword evidence="9" id="KW-1185">Reference proteome</keyword>
<feature type="region of interest" description="Disordered" evidence="6">
    <location>
        <begin position="298"/>
        <end position="369"/>
    </location>
</feature>
<organism evidence="8 9">
    <name type="scientific">Cyphellophora europaea (strain CBS 101466)</name>
    <name type="common">Phialophora europaea</name>
    <dbReference type="NCBI Taxonomy" id="1220924"/>
    <lineage>
        <taxon>Eukaryota</taxon>
        <taxon>Fungi</taxon>
        <taxon>Dikarya</taxon>
        <taxon>Ascomycota</taxon>
        <taxon>Pezizomycotina</taxon>
        <taxon>Eurotiomycetes</taxon>
        <taxon>Chaetothyriomycetidae</taxon>
        <taxon>Chaetothyriales</taxon>
        <taxon>Cyphellophoraceae</taxon>
        <taxon>Cyphellophora</taxon>
    </lineage>
</organism>
<dbReference type="HOGENOM" id="CLU_036896_5_0_1"/>
<gene>
    <name evidence="8" type="ORF">HMPREF1541_09079</name>
</gene>
<evidence type="ECO:0000256" key="5">
    <source>
        <dbReference type="ARBA" id="ARBA00049660"/>
    </source>
</evidence>
<dbReference type="STRING" id="1220924.W2RK02"/>
<dbReference type="EMBL" id="KB822725">
    <property type="protein sequence ID" value="ETN36801.1"/>
    <property type="molecule type" value="Genomic_DNA"/>
</dbReference>
<evidence type="ECO:0000256" key="4">
    <source>
        <dbReference type="ARBA" id="ARBA00023136"/>
    </source>
</evidence>
<evidence type="ECO:0000256" key="7">
    <source>
        <dbReference type="SAM" id="Phobius"/>
    </source>
</evidence>